<dbReference type="GO" id="GO:0005886">
    <property type="term" value="C:plasma membrane"/>
    <property type="evidence" value="ECO:0007669"/>
    <property type="project" value="UniProtKB-SubCell"/>
</dbReference>
<feature type="transmembrane region" description="Helical" evidence="7">
    <location>
        <begin position="186"/>
        <end position="204"/>
    </location>
</feature>
<evidence type="ECO:0000259" key="8">
    <source>
        <dbReference type="PROSITE" id="PS50850"/>
    </source>
</evidence>
<name>A0A8J3VC38_9ACTN</name>
<keyword evidence="4 7" id="KW-0812">Transmembrane</keyword>
<feature type="transmembrane region" description="Helical" evidence="7">
    <location>
        <begin position="94"/>
        <end position="115"/>
    </location>
</feature>
<evidence type="ECO:0000256" key="4">
    <source>
        <dbReference type="ARBA" id="ARBA00022692"/>
    </source>
</evidence>
<feature type="transmembrane region" description="Helical" evidence="7">
    <location>
        <begin position="121"/>
        <end position="137"/>
    </location>
</feature>
<reference evidence="9 10" key="1">
    <citation type="submission" date="2021-01" db="EMBL/GenBank/DDBJ databases">
        <title>Whole genome shotgun sequence of Planotetraspora kaengkrachanensis NBRC 104272.</title>
        <authorList>
            <person name="Komaki H."/>
            <person name="Tamura T."/>
        </authorList>
    </citation>
    <scope>NUCLEOTIDE SEQUENCE [LARGE SCALE GENOMIC DNA]</scope>
    <source>
        <strain evidence="9 10">NBRC 104272</strain>
    </source>
</reference>
<dbReference type="Proteomes" id="UP000630097">
    <property type="component" value="Unassembled WGS sequence"/>
</dbReference>
<dbReference type="CDD" id="cd06173">
    <property type="entry name" value="MFS_MefA_like"/>
    <property type="match status" value="1"/>
</dbReference>
<dbReference type="SUPFAM" id="SSF103473">
    <property type="entry name" value="MFS general substrate transporter"/>
    <property type="match status" value="1"/>
</dbReference>
<dbReference type="RefSeq" id="WP_239115922.1">
    <property type="nucleotide sequence ID" value="NZ_BAABHH010000031.1"/>
</dbReference>
<feature type="transmembrane region" description="Helical" evidence="7">
    <location>
        <begin position="60"/>
        <end position="82"/>
    </location>
</feature>
<dbReference type="InterPro" id="IPR010290">
    <property type="entry name" value="TM_effector"/>
</dbReference>
<keyword evidence="6 7" id="KW-0472">Membrane</keyword>
<dbReference type="InterPro" id="IPR020846">
    <property type="entry name" value="MFS_dom"/>
</dbReference>
<feature type="transmembrane region" description="Helical" evidence="7">
    <location>
        <begin position="387"/>
        <end position="407"/>
    </location>
</feature>
<organism evidence="9 10">
    <name type="scientific">Planotetraspora kaengkrachanensis</name>
    <dbReference type="NCBI Taxonomy" id="575193"/>
    <lineage>
        <taxon>Bacteria</taxon>
        <taxon>Bacillati</taxon>
        <taxon>Actinomycetota</taxon>
        <taxon>Actinomycetes</taxon>
        <taxon>Streptosporangiales</taxon>
        <taxon>Streptosporangiaceae</taxon>
        <taxon>Planotetraspora</taxon>
    </lineage>
</organism>
<comment type="caution">
    <text evidence="9">The sequence shown here is derived from an EMBL/GenBank/DDBJ whole genome shotgun (WGS) entry which is preliminary data.</text>
</comment>
<dbReference type="EMBL" id="BONV01000048">
    <property type="protein sequence ID" value="GIG84134.1"/>
    <property type="molecule type" value="Genomic_DNA"/>
</dbReference>
<proteinExistence type="predicted"/>
<feature type="transmembrane region" description="Helical" evidence="7">
    <location>
        <begin position="31"/>
        <end position="54"/>
    </location>
</feature>
<dbReference type="Pfam" id="PF05977">
    <property type="entry name" value="MFS_3"/>
    <property type="match status" value="1"/>
</dbReference>
<keyword evidence="10" id="KW-1185">Reference proteome</keyword>
<dbReference type="GO" id="GO:0022857">
    <property type="term" value="F:transmembrane transporter activity"/>
    <property type="evidence" value="ECO:0007669"/>
    <property type="project" value="InterPro"/>
</dbReference>
<feature type="domain" description="Major facilitator superfamily (MFS) profile" evidence="8">
    <location>
        <begin position="231"/>
        <end position="437"/>
    </location>
</feature>
<evidence type="ECO:0000256" key="7">
    <source>
        <dbReference type="SAM" id="Phobius"/>
    </source>
</evidence>
<protein>
    <submittedName>
        <fullName evidence="9">MFS transporter</fullName>
    </submittedName>
</protein>
<dbReference type="InterPro" id="IPR036259">
    <property type="entry name" value="MFS_trans_sf"/>
</dbReference>
<accession>A0A8J3VC38</accession>
<feature type="transmembrane region" description="Helical" evidence="7">
    <location>
        <begin position="271"/>
        <end position="289"/>
    </location>
</feature>
<evidence type="ECO:0000313" key="10">
    <source>
        <dbReference type="Proteomes" id="UP000630097"/>
    </source>
</evidence>
<comment type="subcellular location">
    <subcellularLocation>
        <location evidence="1">Cell inner membrane</location>
        <topology evidence="1">Multi-pass membrane protein</topology>
    </subcellularLocation>
</comment>
<evidence type="ECO:0000313" key="9">
    <source>
        <dbReference type="EMBL" id="GIG84134.1"/>
    </source>
</evidence>
<evidence type="ECO:0000256" key="2">
    <source>
        <dbReference type="ARBA" id="ARBA00022448"/>
    </source>
</evidence>
<evidence type="ECO:0000256" key="5">
    <source>
        <dbReference type="ARBA" id="ARBA00022989"/>
    </source>
</evidence>
<sequence length="437" mass="46476">MSETPERSLRALARRMRLDLSPLRDSRDFRLLLGANLVTQIGTLITMVAVPFQMKELTGSYLAVGLVSLAEFVPMVICGLWGGAIADALDRRKIVIVSEVGLCLTSVLLLVNALLPAPQAWVLYVVGALAAGFGSVREPSEQALINRVLRLDQMSAGFAIQGVIGNTAMIAGPAAGGLIVSSFGPATSYAIDVVTFVLSLVLLVRVRPVSRLDEATPASLRSMVEGVRYALKRADLMGTYLVDIAAMAFASSNALYPFLADDLRAPKALGLLYAAGGVGSVVASLTSGWTSHVHRHGRAVIMAATGWGAAVVVAAFMPNVWLVFLFLAIAGGADMVSGLFRHTIWNQTIPDEYRGRLAGIEVLSYSSGPMLGDARAGFMAQLGGTRFSLGAGGVLCVGAVALMATLLPKFRAYDARTDEYALAERARRRRTRHRLIA</sequence>
<dbReference type="Gene3D" id="1.20.1250.20">
    <property type="entry name" value="MFS general substrate transporter like domains"/>
    <property type="match status" value="2"/>
</dbReference>
<dbReference type="PROSITE" id="PS50850">
    <property type="entry name" value="MFS"/>
    <property type="match status" value="1"/>
</dbReference>
<evidence type="ECO:0000256" key="1">
    <source>
        <dbReference type="ARBA" id="ARBA00004429"/>
    </source>
</evidence>
<dbReference type="PANTHER" id="PTHR23513">
    <property type="entry name" value="INTEGRAL MEMBRANE EFFLUX PROTEIN-RELATED"/>
    <property type="match status" value="1"/>
</dbReference>
<keyword evidence="3" id="KW-1003">Cell membrane</keyword>
<keyword evidence="5 7" id="KW-1133">Transmembrane helix</keyword>
<feature type="transmembrane region" description="Helical" evidence="7">
    <location>
        <begin position="240"/>
        <end position="259"/>
    </location>
</feature>
<evidence type="ECO:0000256" key="3">
    <source>
        <dbReference type="ARBA" id="ARBA00022475"/>
    </source>
</evidence>
<gene>
    <name evidence="9" type="ORF">Pka01_72610</name>
</gene>
<keyword evidence="2" id="KW-0813">Transport</keyword>
<dbReference type="PANTHER" id="PTHR23513:SF9">
    <property type="entry name" value="ENTEROBACTIN EXPORTER ENTS"/>
    <property type="match status" value="1"/>
</dbReference>
<feature type="transmembrane region" description="Helical" evidence="7">
    <location>
        <begin position="301"/>
        <end position="330"/>
    </location>
</feature>
<evidence type="ECO:0000256" key="6">
    <source>
        <dbReference type="ARBA" id="ARBA00023136"/>
    </source>
</evidence>
<dbReference type="AlphaFoldDB" id="A0A8J3VC38"/>
<feature type="transmembrane region" description="Helical" evidence="7">
    <location>
        <begin position="158"/>
        <end position="180"/>
    </location>
</feature>